<feature type="transmembrane region" description="Helical" evidence="1">
    <location>
        <begin position="132"/>
        <end position="153"/>
    </location>
</feature>
<sequence>MKNRNILGFALFSRLWNTPIFILFIALFICGGIAGSITGQLTSINDTSIIKSFADTIEESAKLAPTFLDAVKAMLSALSWQILIIALGLLKPAGLFICMALTIRGFILAFSASALFGALGAKGILISLCSSGLTWVVTVPCLITSAVACYMSAKQAPKGKRLSYFYVLKSQRAVLFVCILISMWASALKLPIAYLILHI</sequence>
<dbReference type="Proteomes" id="UP000886808">
    <property type="component" value="Unassembled WGS sequence"/>
</dbReference>
<keyword evidence="1" id="KW-0472">Membrane</keyword>
<accession>A0A9D1TGZ8</accession>
<evidence type="ECO:0000256" key="1">
    <source>
        <dbReference type="SAM" id="Phobius"/>
    </source>
</evidence>
<reference evidence="2" key="1">
    <citation type="journal article" date="2021" name="PeerJ">
        <title>Extensive microbial diversity within the chicken gut microbiome revealed by metagenomics and culture.</title>
        <authorList>
            <person name="Gilroy R."/>
            <person name="Ravi A."/>
            <person name="Getino M."/>
            <person name="Pursley I."/>
            <person name="Horton D.L."/>
            <person name="Alikhan N.F."/>
            <person name="Baker D."/>
            <person name="Gharbi K."/>
            <person name="Hall N."/>
            <person name="Watson M."/>
            <person name="Adriaenssens E.M."/>
            <person name="Foster-Nyarko E."/>
            <person name="Jarju S."/>
            <person name="Secka A."/>
            <person name="Antonio M."/>
            <person name="Oren A."/>
            <person name="Chaudhuri R.R."/>
            <person name="La Ragione R."/>
            <person name="Hildebrand F."/>
            <person name="Pallen M.J."/>
        </authorList>
    </citation>
    <scope>NUCLEOTIDE SEQUENCE</scope>
    <source>
        <strain evidence="2">CHK193-4272</strain>
    </source>
</reference>
<evidence type="ECO:0000313" key="3">
    <source>
        <dbReference type="Proteomes" id="UP000886808"/>
    </source>
</evidence>
<reference evidence="2" key="2">
    <citation type="submission" date="2021-04" db="EMBL/GenBank/DDBJ databases">
        <authorList>
            <person name="Gilroy R."/>
        </authorList>
    </citation>
    <scope>NUCLEOTIDE SEQUENCE</scope>
    <source>
        <strain evidence="2">CHK193-4272</strain>
    </source>
</reference>
<feature type="transmembrane region" description="Helical" evidence="1">
    <location>
        <begin position="174"/>
        <end position="197"/>
    </location>
</feature>
<keyword evidence="1" id="KW-1133">Transmembrane helix</keyword>
<dbReference type="AlphaFoldDB" id="A0A9D1TGZ8"/>
<feature type="transmembrane region" description="Helical" evidence="1">
    <location>
        <begin position="20"/>
        <end position="38"/>
    </location>
</feature>
<organism evidence="2 3">
    <name type="scientific">Candidatus Butyricicoccus avistercoris</name>
    <dbReference type="NCBI Taxonomy" id="2838518"/>
    <lineage>
        <taxon>Bacteria</taxon>
        <taxon>Bacillati</taxon>
        <taxon>Bacillota</taxon>
        <taxon>Clostridia</taxon>
        <taxon>Eubacteriales</taxon>
        <taxon>Butyricicoccaceae</taxon>
        <taxon>Butyricicoccus</taxon>
    </lineage>
</organism>
<protein>
    <recommendedName>
        <fullName evidence="4">Stage II sporulation protein M</fullName>
    </recommendedName>
</protein>
<dbReference type="EMBL" id="DXIE01000008">
    <property type="protein sequence ID" value="HIV61424.1"/>
    <property type="molecule type" value="Genomic_DNA"/>
</dbReference>
<feature type="transmembrane region" description="Helical" evidence="1">
    <location>
        <begin position="78"/>
        <end position="99"/>
    </location>
</feature>
<evidence type="ECO:0000313" key="2">
    <source>
        <dbReference type="EMBL" id="HIV61424.1"/>
    </source>
</evidence>
<proteinExistence type="predicted"/>
<feature type="transmembrane region" description="Helical" evidence="1">
    <location>
        <begin position="106"/>
        <end position="126"/>
    </location>
</feature>
<name>A0A9D1TGZ8_9FIRM</name>
<evidence type="ECO:0008006" key="4">
    <source>
        <dbReference type="Google" id="ProtNLM"/>
    </source>
</evidence>
<comment type="caution">
    <text evidence="2">The sequence shown here is derived from an EMBL/GenBank/DDBJ whole genome shotgun (WGS) entry which is preliminary data.</text>
</comment>
<gene>
    <name evidence="2" type="ORF">H9746_01030</name>
</gene>
<keyword evidence="1" id="KW-0812">Transmembrane</keyword>